<evidence type="ECO:0000259" key="3">
    <source>
        <dbReference type="Pfam" id="PF05030"/>
    </source>
</evidence>
<dbReference type="AlphaFoldDB" id="A0A8J5HVB1"/>
<feature type="domain" description="SS18 N-terminal" evidence="3">
    <location>
        <begin position="59"/>
        <end position="107"/>
    </location>
</feature>
<comment type="caution">
    <text evidence="4">The sequence shown here is derived from an EMBL/GenBank/DDBJ whole genome shotgun (WGS) entry which is preliminary data.</text>
</comment>
<evidence type="ECO:0000313" key="5">
    <source>
        <dbReference type="Proteomes" id="UP000734854"/>
    </source>
</evidence>
<reference evidence="4 5" key="1">
    <citation type="submission" date="2020-08" db="EMBL/GenBank/DDBJ databases">
        <title>Plant Genome Project.</title>
        <authorList>
            <person name="Zhang R.-G."/>
        </authorList>
    </citation>
    <scope>NUCLEOTIDE SEQUENCE [LARGE SCALE GENOMIC DNA]</scope>
    <source>
        <tissue evidence="4">Rhizome</tissue>
    </source>
</reference>
<dbReference type="EMBL" id="JACMSC010000001">
    <property type="protein sequence ID" value="KAG6536711.1"/>
    <property type="molecule type" value="Genomic_DNA"/>
</dbReference>
<accession>A0A8J5HVB1</accession>
<feature type="compositionally biased region" description="Low complexity" evidence="2">
    <location>
        <begin position="223"/>
        <end position="237"/>
    </location>
</feature>
<evidence type="ECO:0000256" key="2">
    <source>
        <dbReference type="SAM" id="MobiDB-lite"/>
    </source>
</evidence>
<feature type="compositionally biased region" description="Polar residues" evidence="2">
    <location>
        <begin position="213"/>
        <end position="222"/>
    </location>
</feature>
<comment type="similarity">
    <text evidence="1">Belongs to the SS18 family.</text>
</comment>
<feature type="region of interest" description="Disordered" evidence="2">
    <location>
        <begin position="211"/>
        <end position="253"/>
    </location>
</feature>
<keyword evidence="5" id="KW-1185">Reference proteome</keyword>
<sequence length="253" mass="27512">MQMQPMMAAYASPNQVTTDIIQQVRLLCLFFSIVVRQVLDRGLIVVNDEYWLLSTHYLKYLDENKQLILAILDNQSAGKADECAENQAKLQRNLMYLAAIADSQQQAPTIAQAMSCWQFPPNTVMQSGPRYMQHPQAQQMTPQSLMAARSSMLYGQSPISTLQQQQQQVALHSQLGVSSGGGSSGFNMLHGESGIGSNTLAGGVFSDFGRGSSMKQDASNALSNEGRGSNNSGRQSGDGTETVYMKGSEEEGN</sequence>
<dbReference type="Pfam" id="PF05030">
    <property type="entry name" value="SSXT"/>
    <property type="match status" value="1"/>
</dbReference>
<evidence type="ECO:0000256" key="1">
    <source>
        <dbReference type="ARBA" id="ARBA00007945"/>
    </source>
</evidence>
<gene>
    <name evidence="4" type="ORF">ZIOFF_001778</name>
</gene>
<name>A0A8J5HVB1_ZINOF</name>
<dbReference type="Proteomes" id="UP000734854">
    <property type="component" value="Unassembled WGS sequence"/>
</dbReference>
<protein>
    <recommendedName>
        <fullName evidence="3">SS18 N-terminal domain-containing protein</fullName>
    </recommendedName>
</protein>
<organism evidence="4 5">
    <name type="scientific">Zingiber officinale</name>
    <name type="common">Ginger</name>
    <name type="synonym">Amomum zingiber</name>
    <dbReference type="NCBI Taxonomy" id="94328"/>
    <lineage>
        <taxon>Eukaryota</taxon>
        <taxon>Viridiplantae</taxon>
        <taxon>Streptophyta</taxon>
        <taxon>Embryophyta</taxon>
        <taxon>Tracheophyta</taxon>
        <taxon>Spermatophyta</taxon>
        <taxon>Magnoliopsida</taxon>
        <taxon>Liliopsida</taxon>
        <taxon>Zingiberales</taxon>
        <taxon>Zingiberaceae</taxon>
        <taxon>Zingiber</taxon>
    </lineage>
</organism>
<evidence type="ECO:0000313" key="4">
    <source>
        <dbReference type="EMBL" id="KAG6536711.1"/>
    </source>
</evidence>
<dbReference type="InterPro" id="IPR007726">
    <property type="entry name" value="SS18_N"/>
</dbReference>
<proteinExistence type="inferred from homology"/>